<sequence>MQVGNGTWGLRLNAQHYEKDGYRANNRAELDTVSGELRFGGRDEFIAFNFSADDQKSRLPGIRTEAQLASDPRGATTPDDFMNSDSRIYSLRGEKRFGDVTLALDVGRREKARQSFGSFVGVGTSLADTDVDVTTVSPRLLWKSRLAGIDNRLTAGMDWSDWSYTNRTAATGFLSSQNEVGNQENRAVYFRDELLFATGTRLSLGARREIVEQDDADSITPRSKTSVKHRLSAHELALQQELGAGYSAYGRVGKSFRVATIDENRCQFAPCAPGLLKPQKSSDREIGMQWSGKGARLRAGLFDMEIDDEIHYNAYEGRNSNLSPTRRRGLELESELVIGKTVDLTARYTRIQSRFRSGTFNGFDGDLGFAPFSVNIAGEDVPLVPKDRLSLNLGWQATAATRLAFNVIYVGSQRYDNDQANRFRRMPSYTVSDIKLSHDIGAWRLAAGINNLFDKAYYSYAVTNISATPSRFNAYPEDRRNGYVSAEYRF</sequence>
<accession>A0A3A3G903</accession>
<protein>
    <submittedName>
        <fullName evidence="14">TonB-dependent receptor</fullName>
    </submittedName>
</protein>
<name>A0A3A3G903_9BURK</name>
<evidence type="ECO:0000256" key="4">
    <source>
        <dbReference type="ARBA" id="ARBA00022496"/>
    </source>
</evidence>
<dbReference type="Pfam" id="PF00593">
    <property type="entry name" value="TonB_dep_Rec_b-barrel"/>
    <property type="match status" value="1"/>
</dbReference>
<evidence type="ECO:0000256" key="7">
    <source>
        <dbReference type="ARBA" id="ARBA00023004"/>
    </source>
</evidence>
<dbReference type="EMBL" id="QYUQ01000002">
    <property type="protein sequence ID" value="RJG04284.1"/>
    <property type="molecule type" value="Genomic_DNA"/>
</dbReference>
<keyword evidence="3 12" id="KW-1134">Transmembrane beta strand</keyword>
<comment type="subcellular location">
    <subcellularLocation>
        <location evidence="1 12">Cell outer membrane</location>
        <topology evidence="1 12">Multi-pass membrane protein</topology>
    </subcellularLocation>
</comment>
<keyword evidence="11 12" id="KW-0998">Cell outer membrane</keyword>
<keyword evidence="2 12" id="KW-0813">Transport</keyword>
<keyword evidence="4" id="KW-0410">Iron transport</keyword>
<evidence type="ECO:0000313" key="14">
    <source>
        <dbReference type="EMBL" id="RJG04284.1"/>
    </source>
</evidence>
<keyword evidence="8" id="KW-0406">Ion transport</keyword>
<comment type="caution">
    <text evidence="14">The sequence shown here is derived from an EMBL/GenBank/DDBJ whole genome shotgun (WGS) entry which is preliminary data.</text>
</comment>
<keyword evidence="15" id="KW-1185">Reference proteome</keyword>
<comment type="similarity">
    <text evidence="12">Belongs to the TonB-dependent receptor family.</text>
</comment>
<evidence type="ECO:0000256" key="2">
    <source>
        <dbReference type="ARBA" id="ARBA00022448"/>
    </source>
</evidence>
<gene>
    <name evidence="14" type="ORF">D3878_07645</name>
</gene>
<organism evidence="14 15">
    <name type="scientific">Noviherbaspirillum sedimenti</name>
    <dbReference type="NCBI Taxonomy" id="2320865"/>
    <lineage>
        <taxon>Bacteria</taxon>
        <taxon>Pseudomonadati</taxon>
        <taxon>Pseudomonadota</taxon>
        <taxon>Betaproteobacteria</taxon>
        <taxon>Burkholderiales</taxon>
        <taxon>Oxalobacteraceae</taxon>
        <taxon>Noviherbaspirillum</taxon>
    </lineage>
</organism>
<dbReference type="PROSITE" id="PS52016">
    <property type="entry name" value="TONB_DEPENDENT_REC_3"/>
    <property type="match status" value="1"/>
</dbReference>
<proteinExistence type="inferred from homology"/>
<dbReference type="PANTHER" id="PTHR32552:SF68">
    <property type="entry name" value="FERRICHROME OUTER MEMBRANE TRANSPORTER_PHAGE RECEPTOR"/>
    <property type="match status" value="1"/>
</dbReference>
<evidence type="ECO:0000256" key="11">
    <source>
        <dbReference type="ARBA" id="ARBA00023237"/>
    </source>
</evidence>
<evidence type="ECO:0000256" key="10">
    <source>
        <dbReference type="ARBA" id="ARBA00023136"/>
    </source>
</evidence>
<keyword evidence="7" id="KW-0408">Iron</keyword>
<evidence type="ECO:0000313" key="15">
    <source>
        <dbReference type="Proteomes" id="UP000266327"/>
    </source>
</evidence>
<dbReference type="AlphaFoldDB" id="A0A3A3G903"/>
<evidence type="ECO:0000256" key="3">
    <source>
        <dbReference type="ARBA" id="ARBA00022452"/>
    </source>
</evidence>
<dbReference type="InterPro" id="IPR039426">
    <property type="entry name" value="TonB-dep_rcpt-like"/>
</dbReference>
<dbReference type="SUPFAM" id="SSF56935">
    <property type="entry name" value="Porins"/>
    <property type="match status" value="1"/>
</dbReference>
<dbReference type="GO" id="GO:0015344">
    <property type="term" value="F:siderophore uptake transmembrane transporter activity"/>
    <property type="evidence" value="ECO:0007669"/>
    <property type="project" value="TreeGrafter"/>
</dbReference>
<dbReference type="Proteomes" id="UP000266327">
    <property type="component" value="Unassembled WGS sequence"/>
</dbReference>
<evidence type="ECO:0000256" key="6">
    <source>
        <dbReference type="ARBA" id="ARBA00022729"/>
    </source>
</evidence>
<dbReference type="PANTHER" id="PTHR32552">
    <property type="entry name" value="FERRICHROME IRON RECEPTOR-RELATED"/>
    <property type="match status" value="1"/>
</dbReference>
<evidence type="ECO:0000256" key="8">
    <source>
        <dbReference type="ARBA" id="ARBA00023065"/>
    </source>
</evidence>
<evidence type="ECO:0000256" key="5">
    <source>
        <dbReference type="ARBA" id="ARBA00022692"/>
    </source>
</evidence>
<evidence type="ECO:0000256" key="12">
    <source>
        <dbReference type="PROSITE-ProRule" id="PRU01360"/>
    </source>
</evidence>
<keyword evidence="10 12" id="KW-0472">Membrane</keyword>
<evidence type="ECO:0000259" key="13">
    <source>
        <dbReference type="Pfam" id="PF00593"/>
    </source>
</evidence>
<evidence type="ECO:0000256" key="9">
    <source>
        <dbReference type="ARBA" id="ARBA00023077"/>
    </source>
</evidence>
<dbReference type="InterPro" id="IPR000531">
    <property type="entry name" value="Beta-barrel_TonB"/>
</dbReference>
<feature type="domain" description="TonB-dependent receptor-like beta-barrel" evidence="13">
    <location>
        <begin position="46"/>
        <end position="452"/>
    </location>
</feature>
<dbReference type="InterPro" id="IPR036942">
    <property type="entry name" value="Beta-barrel_TonB_sf"/>
</dbReference>
<evidence type="ECO:0000256" key="1">
    <source>
        <dbReference type="ARBA" id="ARBA00004571"/>
    </source>
</evidence>
<reference evidence="15" key="1">
    <citation type="submission" date="2018-09" db="EMBL/GenBank/DDBJ databases">
        <authorList>
            <person name="Zhu H."/>
        </authorList>
    </citation>
    <scope>NUCLEOTIDE SEQUENCE [LARGE SCALE GENOMIC DNA]</scope>
    <source>
        <strain evidence="15">K1S02-23</strain>
    </source>
</reference>
<dbReference type="Gene3D" id="2.40.170.20">
    <property type="entry name" value="TonB-dependent receptor, beta-barrel domain"/>
    <property type="match status" value="1"/>
</dbReference>
<keyword evidence="5 12" id="KW-0812">Transmembrane</keyword>
<keyword evidence="14" id="KW-0675">Receptor</keyword>
<keyword evidence="9" id="KW-0798">TonB box</keyword>
<keyword evidence="6" id="KW-0732">Signal</keyword>
<dbReference type="GO" id="GO:0009279">
    <property type="term" value="C:cell outer membrane"/>
    <property type="evidence" value="ECO:0007669"/>
    <property type="project" value="UniProtKB-SubCell"/>
</dbReference>